<keyword evidence="5 7" id="KW-0408">Iron</keyword>
<name>A0A101NI41_9ACTN</name>
<keyword evidence="4 7" id="KW-0560">Oxidoreductase</keyword>
<dbReference type="OrthoDB" id="142769at2"/>
<dbReference type="Gene3D" id="1.10.630.10">
    <property type="entry name" value="Cytochrome P450"/>
    <property type="match status" value="1"/>
</dbReference>
<keyword evidence="6 7" id="KW-0503">Monooxygenase</keyword>
<evidence type="ECO:0000256" key="6">
    <source>
        <dbReference type="ARBA" id="ARBA00023033"/>
    </source>
</evidence>
<dbReference type="InterPro" id="IPR001128">
    <property type="entry name" value="Cyt_P450"/>
</dbReference>
<dbReference type="Pfam" id="PF00067">
    <property type="entry name" value="p450"/>
    <property type="match status" value="1"/>
</dbReference>
<evidence type="ECO:0008006" key="10">
    <source>
        <dbReference type="Google" id="ProtNLM"/>
    </source>
</evidence>
<dbReference type="FunFam" id="1.10.630.10:FF:000018">
    <property type="entry name" value="Cytochrome P450 monooxygenase"/>
    <property type="match status" value="1"/>
</dbReference>
<reference evidence="8 9" key="1">
    <citation type="submission" date="2015-10" db="EMBL/GenBank/DDBJ databases">
        <title>Draft genome sequence of Streptomyces cellostaticus DSM 40189, type strain for the species Streptomyces cellostaticus.</title>
        <authorList>
            <person name="Ruckert C."/>
            <person name="Winkler A."/>
            <person name="Kalinowski J."/>
            <person name="Kampfer P."/>
            <person name="Glaeser S."/>
        </authorList>
    </citation>
    <scope>NUCLEOTIDE SEQUENCE [LARGE SCALE GENOMIC DNA]</scope>
    <source>
        <strain evidence="8 9">DSM 40189</strain>
    </source>
</reference>
<protein>
    <recommendedName>
        <fullName evidence="10">Cytochrome</fullName>
    </recommendedName>
</protein>
<dbReference type="AlphaFoldDB" id="A0A101NI41"/>
<dbReference type="STRING" id="67285.AQI88_25915"/>
<dbReference type="PRINTS" id="PR00385">
    <property type="entry name" value="P450"/>
</dbReference>
<dbReference type="PANTHER" id="PTHR46696">
    <property type="entry name" value="P450, PUTATIVE (EUROFUNG)-RELATED"/>
    <property type="match status" value="1"/>
</dbReference>
<comment type="caution">
    <text evidence="8">The sequence shown here is derived from an EMBL/GenBank/DDBJ whole genome shotgun (WGS) entry which is preliminary data.</text>
</comment>
<evidence type="ECO:0000256" key="4">
    <source>
        <dbReference type="ARBA" id="ARBA00023002"/>
    </source>
</evidence>
<evidence type="ECO:0000256" key="3">
    <source>
        <dbReference type="ARBA" id="ARBA00022723"/>
    </source>
</evidence>
<comment type="similarity">
    <text evidence="1 7">Belongs to the cytochrome P450 family.</text>
</comment>
<dbReference type="GO" id="GO:0016705">
    <property type="term" value="F:oxidoreductase activity, acting on paired donors, with incorporation or reduction of molecular oxygen"/>
    <property type="evidence" value="ECO:0007669"/>
    <property type="project" value="InterPro"/>
</dbReference>
<keyword evidence="2 7" id="KW-0349">Heme</keyword>
<dbReference type="PRINTS" id="PR00359">
    <property type="entry name" value="BP450"/>
</dbReference>
<dbReference type="InterPro" id="IPR002397">
    <property type="entry name" value="Cyt_P450_B"/>
</dbReference>
<dbReference type="Proteomes" id="UP000054241">
    <property type="component" value="Unassembled WGS sequence"/>
</dbReference>
<keyword evidence="9" id="KW-1185">Reference proteome</keyword>
<evidence type="ECO:0000313" key="9">
    <source>
        <dbReference type="Proteomes" id="UP000054241"/>
    </source>
</evidence>
<sequence length="404" mass="45496">MNQPQLPEVLDLSSELFHTDQYATYRDILEQRPVTKVRFYDGSFVWLVNRYEDVRAALSDPRLSNDPTKQSDIDLSAATGIPADLIEYFQRNMFRSDEPDHGRLRKLVSREFTMRRINALRPRIQEIAEDLLEKFAATGGGDLVSALARPLPLTVMCELLGVPEEDRADFQTWSQHVVESDPAFAERNAVSYRSLFECVRSLVRRRREEPGDDLLSALVDLRDSGDRLSEAELISTVFLLLVAGIETTVNVLGTGAFLLLTHPDQLARLRTDDALTGPAVEEILRYMAPIEMTSRHTLEPVEIGGVSIDAQSTVLINLAAANRDPARFEDPQSFRVDRNDGSHLTFGHGIHYCLGAALARAEAEIAFDVLLKRFPTLELAVPDSELTWRHVFMRGPVELPVSWR</sequence>
<dbReference type="RefSeq" id="WP_067003658.1">
    <property type="nucleotide sequence ID" value="NZ_BNDU01000005.1"/>
</dbReference>
<dbReference type="GO" id="GO:0005506">
    <property type="term" value="F:iron ion binding"/>
    <property type="evidence" value="ECO:0007669"/>
    <property type="project" value="InterPro"/>
</dbReference>
<organism evidence="8 9">
    <name type="scientific">Streptomyces cellostaticus</name>
    <dbReference type="NCBI Taxonomy" id="67285"/>
    <lineage>
        <taxon>Bacteria</taxon>
        <taxon>Bacillati</taxon>
        <taxon>Actinomycetota</taxon>
        <taxon>Actinomycetes</taxon>
        <taxon>Kitasatosporales</taxon>
        <taxon>Streptomycetaceae</taxon>
        <taxon>Streptomyces</taxon>
    </lineage>
</organism>
<dbReference type="PANTHER" id="PTHR46696:SF1">
    <property type="entry name" value="CYTOCHROME P450 YJIB-RELATED"/>
    <property type="match status" value="1"/>
</dbReference>
<keyword evidence="3 7" id="KW-0479">Metal-binding</keyword>
<evidence type="ECO:0000256" key="7">
    <source>
        <dbReference type="RuleBase" id="RU000461"/>
    </source>
</evidence>
<dbReference type="EMBL" id="LMWL01000045">
    <property type="protein sequence ID" value="KUM93624.1"/>
    <property type="molecule type" value="Genomic_DNA"/>
</dbReference>
<proteinExistence type="inferred from homology"/>
<gene>
    <name evidence="8" type="ORF">AQI88_25915</name>
</gene>
<accession>A0A101NI41</accession>
<evidence type="ECO:0000256" key="1">
    <source>
        <dbReference type="ARBA" id="ARBA00010617"/>
    </source>
</evidence>
<dbReference type="SUPFAM" id="SSF48264">
    <property type="entry name" value="Cytochrome P450"/>
    <property type="match status" value="1"/>
</dbReference>
<evidence type="ECO:0000313" key="8">
    <source>
        <dbReference type="EMBL" id="KUM93624.1"/>
    </source>
</evidence>
<dbReference type="PROSITE" id="PS00086">
    <property type="entry name" value="CYTOCHROME_P450"/>
    <property type="match status" value="1"/>
</dbReference>
<dbReference type="GO" id="GO:0020037">
    <property type="term" value="F:heme binding"/>
    <property type="evidence" value="ECO:0007669"/>
    <property type="project" value="InterPro"/>
</dbReference>
<dbReference type="InterPro" id="IPR036396">
    <property type="entry name" value="Cyt_P450_sf"/>
</dbReference>
<dbReference type="GO" id="GO:0004497">
    <property type="term" value="F:monooxygenase activity"/>
    <property type="evidence" value="ECO:0007669"/>
    <property type="project" value="UniProtKB-KW"/>
</dbReference>
<evidence type="ECO:0000256" key="5">
    <source>
        <dbReference type="ARBA" id="ARBA00023004"/>
    </source>
</evidence>
<dbReference type="InterPro" id="IPR017972">
    <property type="entry name" value="Cyt_P450_CS"/>
</dbReference>
<dbReference type="CDD" id="cd11029">
    <property type="entry name" value="CYP107-like"/>
    <property type="match status" value="1"/>
</dbReference>
<evidence type="ECO:0000256" key="2">
    <source>
        <dbReference type="ARBA" id="ARBA00022617"/>
    </source>
</evidence>